<keyword evidence="3" id="KW-1185">Reference proteome</keyword>
<dbReference type="RefSeq" id="WP_204030345.1">
    <property type="nucleotide sequence ID" value="NZ_BOOW01000034.1"/>
</dbReference>
<name>A0A919RKH3_9ACTN</name>
<evidence type="ECO:0000256" key="1">
    <source>
        <dbReference type="SAM" id="Phobius"/>
    </source>
</evidence>
<sequence>MRFAVLYARSRRVVASLIGLPVGMGLIWALSRDPAEGTGPTAAALALVAGVTFVSVGLSGRDPALDRTASLPWARVRLAHLLLGGLLTGVMWLTLQAMDEELATAAFVVRDTAGLIGLTALGAVAGGARYAWAPPFTWFAVAFFTPREPDVGSQIVTWMLLPPDTEVASWSAAVLTAAGLGAYTLFGPRR</sequence>
<feature type="transmembrane region" description="Helical" evidence="1">
    <location>
        <begin position="167"/>
        <end position="186"/>
    </location>
</feature>
<feature type="transmembrane region" description="Helical" evidence="1">
    <location>
        <begin position="37"/>
        <end position="58"/>
    </location>
</feature>
<proteinExistence type="predicted"/>
<dbReference type="Proteomes" id="UP000606172">
    <property type="component" value="Unassembled WGS sequence"/>
</dbReference>
<protein>
    <submittedName>
        <fullName evidence="2">Uncharacterized protein</fullName>
    </submittedName>
</protein>
<feature type="transmembrane region" description="Helical" evidence="1">
    <location>
        <begin position="12"/>
        <end position="31"/>
    </location>
</feature>
<organism evidence="2 3">
    <name type="scientific">Sinosporangium siamense</name>
    <dbReference type="NCBI Taxonomy" id="1367973"/>
    <lineage>
        <taxon>Bacteria</taxon>
        <taxon>Bacillati</taxon>
        <taxon>Actinomycetota</taxon>
        <taxon>Actinomycetes</taxon>
        <taxon>Streptosporangiales</taxon>
        <taxon>Streptosporangiaceae</taxon>
        <taxon>Sinosporangium</taxon>
    </lineage>
</organism>
<dbReference type="EMBL" id="BOOW01000034">
    <property type="protein sequence ID" value="GII95273.1"/>
    <property type="molecule type" value="Genomic_DNA"/>
</dbReference>
<keyword evidence="1" id="KW-1133">Transmembrane helix</keyword>
<keyword evidence="1" id="KW-0812">Transmembrane</keyword>
<evidence type="ECO:0000313" key="3">
    <source>
        <dbReference type="Proteomes" id="UP000606172"/>
    </source>
</evidence>
<keyword evidence="1" id="KW-0472">Membrane</keyword>
<gene>
    <name evidence="2" type="ORF">Ssi02_55040</name>
</gene>
<accession>A0A919RKH3</accession>
<comment type="caution">
    <text evidence="2">The sequence shown here is derived from an EMBL/GenBank/DDBJ whole genome shotgun (WGS) entry which is preliminary data.</text>
</comment>
<feature type="transmembrane region" description="Helical" evidence="1">
    <location>
        <begin position="78"/>
        <end position="95"/>
    </location>
</feature>
<dbReference type="AlphaFoldDB" id="A0A919RKH3"/>
<reference evidence="2" key="1">
    <citation type="submission" date="2021-01" db="EMBL/GenBank/DDBJ databases">
        <title>Whole genome shotgun sequence of Sinosporangium siamense NBRC 109515.</title>
        <authorList>
            <person name="Komaki H."/>
            <person name="Tamura T."/>
        </authorList>
    </citation>
    <scope>NUCLEOTIDE SEQUENCE</scope>
    <source>
        <strain evidence="2">NBRC 109515</strain>
    </source>
</reference>
<evidence type="ECO:0000313" key="2">
    <source>
        <dbReference type="EMBL" id="GII95273.1"/>
    </source>
</evidence>